<evidence type="ECO:0000256" key="1">
    <source>
        <dbReference type="ARBA" id="ARBA00004191"/>
    </source>
</evidence>
<evidence type="ECO:0000256" key="2">
    <source>
        <dbReference type="ARBA" id="ARBA00022512"/>
    </source>
</evidence>
<dbReference type="Gene3D" id="3.80.20.20">
    <property type="entry name" value="Receptor L-domain"/>
    <property type="match status" value="2"/>
</dbReference>
<dbReference type="InterPro" id="IPR036941">
    <property type="entry name" value="Rcpt_L-dom_sf"/>
</dbReference>
<dbReference type="GO" id="GO:0009277">
    <property type="term" value="C:fungal-type cell wall"/>
    <property type="evidence" value="ECO:0007669"/>
    <property type="project" value="TreeGrafter"/>
</dbReference>
<dbReference type="GO" id="GO:0031505">
    <property type="term" value="P:fungal-type cell wall organization"/>
    <property type="evidence" value="ECO:0007669"/>
    <property type="project" value="TreeGrafter"/>
</dbReference>
<dbReference type="GO" id="GO:0005886">
    <property type="term" value="C:plasma membrane"/>
    <property type="evidence" value="ECO:0007669"/>
    <property type="project" value="TreeGrafter"/>
</dbReference>
<evidence type="ECO:0000256" key="4">
    <source>
        <dbReference type="ARBA" id="ARBA00022729"/>
    </source>
</evidence>
<dbReference type="Pfam" id="PF12454">
    <property type="entry name" value="Ecm33"/>
    <property type="match status" value="1"/>
</dbReference>
<keyword evidence="4 6" id="KW-0732">Signal</keyword>
<organism evidence="7 8">
    <name type="scientific">Zopfia rhizophila CBS 207.26</name>
    <dbReference type="NCBI Taxonomy" id="1314779"/>
    <lineage>
        <taxon>Eukaryota</taxon>
        <taxon>Fungi</taxon>
        <taxon>Dikarya</taxon>
        <taxon>Ascomycota</taxon>
        <taxon>Pezizomycotina</taxon>
        <taxon>Dothideomycetes</taxon>
        <taxon>Dothideomycetes incertae sedis</taxon>
        <taxon>Zopfiaceae</taxon>
        <taxon>Zopfia</taxon>
    </lineage>
</organism>
<evidence type="ECO:0000256" key="5">
    <source>
        <dbReference type="ARBA" id="ARBA00023180"/>
    </source>
</evidence>
<evidence type="ECO:0000256" key="6">
    <source>
        <dbReference type="SAM" id="SignalP"/>
    </source>
</evidence>
<proteinExistence type="predicted"/>
<gene>
    <name evidence="7" type="ORF">K469DRAFT_633806</name>
</gene>
<name>A0A6A6E2M9_9PEZI</name>
<dbReference type="PANTHER" id="PTHR31018">
    <property type="entry name" value="SPORULATION-SPECIFIC PROTEIN-RELATED"/>
    <property type="match status" value="1"/>
</dbReference>
<evidence type="ECO:0000313" key="8">
    <source>
        <dbReference type="Proteomes" id="UP000800200"/>
    </source>
</evidence>
<feature type="signal peptide" evidence="6">
    <location>
        <begin position="1"/>
        <end position="20"/>
    </location>
</feature>
<sequence length="394" mass="41604">MSPLARFVLPALAATGTAYAACSISGTTTIENNGDATAMASCTTFTGGIAIETGVQEPISISGVRELDGDLSVKNNSNLESISADSLETIKGKFELNDVRALNTLSFPKLSTVEEIQWVALPKLQNLEFTAEVKKAATVVISNTQLQSLKGINIETIDKIDINNNPYISDISMQLGNITTSLNLEANNPEVNITFPNLEWAFNMTFRNCSSIDLPSLETLNGSMGLYGNVLSGFAAPNLTKIGGALALVSNTEMTNLSLPELTEVSQNLQIANNTKLHKIDGLPKLKTIGGALDFNGNFTEVSLPALNDVDGAFNLQSTGDVQGQCDDFFKPLSDKKRIKGKFTCFGSVAKPGGQGTTPTVTGANSKKTGAASTLNVQKNAAMGLMGLAAAFFM</sequence>
<evidence type="ECO:0000256" key="3">
    <source>
        <dbReference type="ARBA" id="ARBA00022525"/>
    </source>
</evidence>
<dbReference type="OrthoDB" id="536881at2759"/>
<protein>
    <submittedName>
        <fullName evidence="7">GPI-anchored cell wall organization protein Ecm33</fullName>
    </submittedName>
</protein>
<dbReference type="AlphaFoldDB" id="A0A6A6E2M9"/>
<accession>A0A6A6E2M9</accession>
<dbReference type="Proteomes" id="UP000800200">
    <property type="component" value="Unassembled WGS sequence"/>
</dbReference>
<keyword evidence="5" id="KW-0325">Glycoprotein</keyword>
<keyword evidence="2" id="KW-0134">Cell wall</keyword>
<comment type="subcellular location">
    <subcellularLocation>
        <location evidence="1">Secreted</location>
        <location evidence="1">Cell wall</location>
    </subcellularLocation>
</comment>
<dbReference type="EMBL" id="ML994638">
    <property type="protein sequence ID" value="KAF2184390.1"/>
    <property type="molecule type" value="Genomic_DNA"/>
</dbReference>
<keyword evidence="3" id="KW-0964">Secreted</keyword>
<evidence type="ECO:0000313" key="7">
    <source>
        <dbReference type="EMBL" id="KAF2184390.1"/>
    </source>
</evidence>
<dbReference type="GO" id="GO:0009986">
    <property type="term" value="C:cell surface"/>
    <property type="evidence" value="ECO:0007669"/>
    <property type="project" value="TreeGrafter"/>
</dbReference>
<feature type="chain" id="PRO_5025627938" evidence="6">
    <location>
        <begin position="21"/>
        <end position="394"/>
    </location>
</feature>
<reference evidence="7" key="1">
    <citation type="journal article" date="2020" name="Stud. Mycol.">
        <title>101 Dothideomycetes genomes: a test case for predicting lifestyles and emergence of pathogens.</title>
        <authorList>
            <person name="Haridas S."/>
            <person name="Albert R."/>
            <person name="Binder M."/>
            <person name="Bloem J."/>
            <person name="Labutti K."/>
            <person name="Salamov A."/>
            <person name="Andreopoulos B."/>
            <person name="Baker S."/>
            <person name="Barry K."/>
            <person name="Bills G."/>
            <person name="Bluhm B."/>
            <person name="Cannon C."/>
            <person name="Castanera R."/>
            <person name="Culley D."/>
            <person name="Daum C."/>
            <person name="Ezra D."/>
            <person name="Gonzalez J."/>
            <person name="Henrissat B."/>
            <person name="Kuo A."/>
            <person name="Liang C."/>
            <person name="Lipzen A."/>
            <person name="Lutzoni F."/>
            <person name="Magnuson J."/>
            <person name="Mondo S."/>
            <person name="Nolan M."/>
            <person name="Ohm R."/>
            <person name="Pangilinan J."/>
            <person name="Park H.-J."/>
            <person name="Ramirez L."/>
            <person name="Alfaro M."/>
            <person name="Sun H."/>
            <person name="Tritt A."/>
            <person name="Yoshinaga Y."/>
            <person name="Zwiers L.-H."/>
            <person name="Turgeon B."/>
            <person name="Goodwin S."/>
            <person name="Spatafora J."/>
            <person name="Crous P."/>
            <person name="Grigoriev I."/>
        </authorList>
    </citation>
    <scope>NUCLEOTIDE SEQUENCE</scope>
    <source>
        <strain evidence="7">CBS 207.26</strain>
    </source>
</reference>
<keyword evidence="8" id="KW-1185">Reference proteome</keyword>
<dbReference type="InterPro" id="IPR051648">
    <property type="entry name" value="CWI-Assembly_Regulator"/>
</dbReference>
<dbReference type="SUPFAM" id="SSF52058">
    <property type="entry name" value="L domain-like"/>
    <property type="match status" value="2"/>
</dbReference>
<dbReference type="PANTHER" id="PTHR31018:SF3">
    <property type="entry name" value="RECEPTOR PROTEIN-TYROSINE KINASE"/>
    <property type="match status" value="1"/>
</dbReference>